<accession>A0A9X8ERA8</accession>
<dbReference type="InterPro" id="IPR019719">
    <property type="entry name" value="DUF2599"/>
</dbReference>
<sequence>MNRLKVLMFLGCVAASAPGLAQWAPGSPRSSLEDGNATVADLRYNYSAGNSHCGDSGKPPFLCSGVLMRVTQRPQNPGAFRIWDPSPTSARSGGTSFSYIRYDARFRSVAWGFNDGLIMYPQDRRPAGKDLLMVQCAYSMDGWNWFRNTPCGTMVYEGVVYPHSRPCQSQGVTTPQQWLGIWYQPAKYRPLNQCGFDMRRGVANSAGYFMLMLQMKNILAAEGFSEQNELVVTTWPAGRARTLPIQAFFYMPVGVPAHWPAGVPNGLAAARLNQKEFRADTGIIVPIVRLTPPANINDHFRFDFIVADQAETGSTGVVPPKPVPGRCPRYIDSVKWGAINGNQWSLEIKPSACTRTIAADQTDLAFQELLNKAGSDRQWSNTNSMRRQFVCLLTTYRTKASWFIEPHRPYVSHEAAVKANCNP</sequence>
<dbReference type="AlphaFoldDB" id="A0A9X8ERA8"/>
<dbReference type="Proteomes" id="UP000269115">
    <property type="component" value="Unassembled WGS sequence"/>
</dbReference>
<dbReference type="Pfam" id="PF10783">
    <property type="entry name" value="DUF2599"/>
    <property type="match status" value="1"/>
</dbReference>
<comment type="caution">
    <text evidence="2">The sequence shown here is derived from an EMBL/GenBank/DDBJ whole genome shotgun (WGS) entry which is preliminary data.</text>
</comment>
<feature type="chain" id="PRO_5040880148" evidence="1">
    <location>
        <begin position="22"/>
        <end position="423"/>
    </location>
</feature>
<name>A0A9X8ERA8_PSEPU</name>
<dbReference type="EMBL" id="RJUR01000011">
    <property type="protein sequence ID" value="ROQ53771.1"/>
    <property type="molecule type" value="Genomic_DNA"/>
</dbReference>
<proteinExistence type="predicted"/>
<dbReference type="RefSeq" id="WP_123752679.1">
    <property type="nucleotide sequence ID" value="NZ_RJUR01000011.1"/>
</dbReference>
<keyword evidence="1" id="KW-0732">Signal</keyword>
<organism evidence="2 3">
    <name type="scientific">Pseudomonas putida</name>
    <name type="common">Arthrobacter siderocapsulatus</name>
    <dbReference type="NCBI Taxonomy" id="303"/>
    <lineage>
        <taxon>Bacteria</taxon>
        <taxon>Pseudomonadati</taxon>
        <taxon>Pseudomonadota</taxon>
        <taxon>Gammaproteobacteria</taxon>
        <taxon>Pseudomonadales</taxon>
        <taxon>Pseudomonadaceae</taxon>
        <taxon>Pseudomonas</taxon>
    </lineage>
</organism>
<feature type="signal peptide" evidence="1">
    <location>
        <begin position="1"/>
        <end position="21"/>
    </location>
</feature>
<evidence type="ECO:0000256" key="1">
    <source>
        <dbReference type="SAM" id="SignalP"/>
    </source>
</evidence>
<reference evidence="2 3" key="1">
    <citation type="submission" date="2018-11" db="EMBL/GenBank/DDBJ databases">
        <title>Genomic analyses of the natural microbiome of Caenorhabditis elegans.</title>
        <authorList>
            <person name="Samuel B."/>
        </authorList>
    </citation>
    <scope>NUCLEOTIDE SEQUENCE [LARGE SCALE GENOMIC DNA]</scope>
    <source>
        <strain evidence="2 3">BIGb0473</strain>
    </source>
</reference>
<evidence type="ECO:0000313" key="2">
    <source>
        <dbReference type="EMBL" id="ROQ53771.1"/>
    </source>
</evidence>
<evidence type="ECO:0000313" key="3">
    <source>
        <dbReference type="Proteomes" id="UP000269115"/>
    </source>
</evidence>
<gene>
    <name evidence="2" type="ORF">EDF85_1537</name>
</gene>
<protein>
    <submittedName>
        <fullName evidence="2">Uncharacterized protein DUF2599</fullName>
    </submittedName>
</protein>